<dbReference type="SMART" id="SM00320">
    <property type="entry name" value="WD40"/>
    <property type="match status" value="1"/>
</dbReference>
<dbReference type="InterPro" id="IPR015943">
    <property type="entry name" value="WD40/YVTN_repeat-like_dom_sf"/>
</dbReference>
<feature type="region of interest" description="Disordered" evidence="4">
    <location>
        <begin position="20"/>
        <end position="46"/>
    </location>
</feature>
<dbReference type="SUPFAM" id="SSF50978">
    <property type="entry name" value="WD40 repeat-like"/>
    <property type="match status" value="1"/>
</dbReference>
<dbReference type="Proteomes" id="UP001189122">
    <property type="component" value="Unassembled WGS sequence"/>
</dbReference>
<keyword evidence="2" id="KW-0677">Repeat</keyword>
<dbReference type="PROSITE" id="PS50294">
    <property type="entry name" value="WD_REPEATS_REGION"/>
    <property type="match status" value="1"/>
</dbReference>
<sequence>MMSTSSTLSASLRRNSSSLIWRNPDAARPSTPPALDPAAGRGERGDGVRFQRVGSLRGHASDVTSLAVGNGRLYSGARDGSIRAWNVPSMEAVASSSPFGSPRSVGGRKDGRLGLEEVYCHCEHQGVLLNGTADGNGGAVLMCSLSDGTSTVGPSPCCPSLKATGLNSWREFEESHLEQQQQFMVAKADRVSFRMYRLSSSIN</sequence>
<keyword evidence="6" id="KW-1185">Reference proteome</keyword>
<feature type="repeat" description="WD" evidence="3">
    <location>
        <begin position="56"/>
        <end position="95"/>
    </location>
</feature>
<dbReference type="PROSITE" id="PS00678">
    <property type="entry name" value="WD_REPEATS_1"/>
    <property type="match status" value="1"/>
</dbReference>
<evidence type="ECO:0000256" key="4">
    <source>
        <dbReference type="SAM" id="MobiDB-lite"/>
    </source>
</evidence>
<evidence type="ECO:0000256" key="3">
    <source>
        <dbReference type="PROSITE-ProRule" id="PRU00221"/>
    </source>
</evidence>
<dbReference type="InterPro" id="IPR036322">
    <property type="entry name" value="WD40_repeat_dom_sf"/>
</dbReference>
<gene>
    <name evidence="5" type="ORF">SI7747_UN021391</name>
</gene>
<proteinExistence type="predicted"/>
<protein>
    <submittedName>
        <fullName evidence="5">Uncharacterized protein</fullName>
    </submittedName>
</protein>
<dbReference type="InterPro" id="IPR019775">
    <property type="entry name" value="WD40_repeat_CS"/>
</dbReference>
<keyword evidence="1 3" id="KW-0853">WD repeat</keyword>
<evidence type="ECO:0000256" key="2">
    <source>
        <dbReference type="ARBA" id="ARBA00022737"/>
    </source>
</evidence>
<dbReference type="Gene3D" id="2.130.10.10">
    <property type="entry name" value="YVTN repeat-like/Quinoprotein amine dehydrogenase"/>
    <property type="match status" value="1"/>
</dbReference>
<comment type="caution">
    <text evidence="5">The sequence shown here is derived from an EMBL/GenBank/DDBJ whole genome shotgun (WGS) entry which is preliminary data.</text>
</comment>
<reference evidence="6" key="1">
    <citation type="journal article" date="2020" name="Sci. Rep.">
        <title>Chromosome-scale genome assembly for the duckweed Spirodela intermedia, integrating cytogenetic maps, PacBio and Oxford Nanopore libraries.</title>
        <authorList>
            <person name="Hoang P.T.N."/>
            <person name="Fiebig A."/>
            <person name="Novak P."/>
            <person name="Macas J."/>
            <person name="Cao H.X."/>
            <person name="Stepanenko A."/>
            <person name="Chen G."/>
            <person name="Borisjuk N."/>
            <person name="Scholz U."/>
            <person name="Schubert I."/>
        </authorList>
    </citation>
    <scope>NUCLEOTIDE SEQUENCE [LARGE SCALE GENOMIC DNA]</scope>
</reference>
<accession>A0ABN7EB01</accession>
<dbReference type="InterPro" id="IPR001680">
    <property type="entry name" value="WD40_rpt"/>
</dbReference>
<evidence type="ECO:0000256" key="1">
    <source>
        <dbReference type="ARBA" id="ARBA00022574"/>
    </source>
</evidence>
<evidence type="ECO:0000313" key="5">
    <source>
        <dbReference type="EMBL" id="CAA6675049.1"/>
    </source>
</evidence>
<organism evidence="5 6">
    <name type="scientific">Spirodela intermedia</name>
    <name type="common">Intermediate duckweed</name>
    <dbReference type="NCBI Taxonomy" id="51605"/>
    <lineage>
        <taxon>Eukaryota</taxon>
        <taxon>Viridiplantae</taxon>
        <taxon>Streptophyta</taxon>
        <taxon>Embryophyta</taxon>
        <taxon>Tracheophyta</taxon>
        <taxon>Spermatophyta</taxon>
        <taxon>Magnoliopsida</taxon>
        <taxon>Liliopsida</taxon>
        <taxon>Araceae</taxon>
        <taxon>Lemnoideae</taxon>
        <taxon>Spirodela</taxon>
    </lineage>
</organism>
<dbReference type="EMBL" id="CACRZD030000207">
    <property type="protein sequence ID" value="CAA6675049.1"/>
    <property type="molecule type" value="Genomic_DNA"/>
</dbReference>
<dbReference type="PROSITE" id="PS50082">
    <property type="entry name" value="WD_REPEATS_2"/>
    <property type="match status" value="1"/>
</dbReference>
<name>A0ABN7EB01_SPIIN</name>
<evidence type="ECO:0000313" key="6">
    <source>
        <dbReference type="Proteomes" id="UP001189122"/>
    </source>
</evidence>